<dbReference type="PANTHER" id="PTHR41373:SF1">
    <property type="entry name" value="PHOSPHATIDYLGLYCEROL LYSYLTRANSFERASE C-TERMINAL DOMAIN-CONTAINING PROTEIN"/>
    <property type="match status" value="1"/>
</dbReference>
<dbReference type="EMBL" id="JBBMFD010000018">
    <property type="protein sequence ID" value="MEQ2441122.1"/>
    <property type="molecule type" value="Genomic_DNA"/>
</dbReference>
<proteinExistence type="predicted"/>
<dbReference type="InterPro" id="IPR016181">
    <property type="entry name" value="Acyl_CoA_acyltransferase"/>
</dbReference>
<dbReference type="PANTHER" id="PTHR41373">
    <property type="entry name" value="DUF2156 DOMAIN-CONTAINING PROTEIN"/>
    <property type="match status" value="1"/>
</dbReference>
<dbReference type="InterPro" id="IPR024320">
    <property type="entry name" value="LPG_synthase_C"/>
</dbReference>
<sequence length="301" mass="35653">MQQVLLDFKEPTISDRDWVTELTSYANFNNSEYSFGSTYMWRRYINKRITRYKDFFLARACLRQCAYLFPAGKGDVREAIELLRADAEENDQPLRFYSVTPEIRRQLDELYPGQFEYEDCRYAYDYVYESSDLISLSGRKYHGKRNHISRFDQDNPNWTYEDIDHHNLCDCWDMFEEWLQEDKNGSSSYDDEMLALRDTLDYFDELGMQGGLLRVGGKVIAFTIGEPLTDDCFDLHFEKAFSAIQGAYPKINQVFAQKRLSGYRYINREEDMGIEGLRRAKLSYQPAFLVEKSYAVWKDEE</sequence>
<feature type="domain" description="Phosphatidylglycerol lysyltransferase C-terminal" evidence="1">
    <location>
        <begin position="28"/>
        <end position="294"/>
    </location>
</feature>
<gene>
    <name evidence="2" type="ORF">WMO26_09825</name>
</gene>
<evidence type="ECO:0000313" key="3">
    <source>
        <dbReference type="Proteomes" id="UP001489509"/>
    </source>
</evidence>
<dbReference type="Proteomes" id="UP001489509">
    <property type="component" value="Unassembled WGS sequence"/>
</dbReference>
<evidence type="ECO:0000313" key="2">
    <source>
        <dbReference type="EMBL" id="MEQ2441122.1"/>
    </source>
</evidence>
<dbReference type="PIRSF" id="PIRSF018688">
    <property type="entry name" value="UCP018688"/>
    <property type="match status" value="1"/>
</dbReference>
<reference evidence="2 3" key="1">
    <citation type="submission" date="2024-03" db="EMBL/GenBank/DDBJ databases">
        <title>Human intestinal bacterial collection.</title>
        <authorList>
            <person name="Pauvert C."/>
            <person name="Hitch T.C.A."/>
            <person name="Clavel T."/>
        </authorList>
    </citation>
    <scope>NUCLEOTIDE SEQUENCE [LARGE SCALE GENOMIC DNA]</scope>
    <source>
        <strain evidence="2 3">CLA-JM-H44</strain>
    </source>
</reference>
<protein>
    <submittedName>
        <fullName evidence="2">Phosphatidylglycerol lysyltransferase domain-containing protein</fullName>
    </submittedName>
</protein>
<dbReference type="Pfam" id="PF09924">
    <property type="entry name" value="LPG_synthase_C"/>
    <property type="match status" value="1"/>
</dbReference>
<comment type="caution">
    <text evidence="2">The sequence shown here is derived from an EMBL/GenBank/DDBJ whole genome shotgun (WGS) entry which is preliminary data.</text>
</comment>
<organism evidence="2 3">
    <name type="scientific">Solibaculum intestinale</name>
    <dbReference type="NCBI Taxonomy" id="3133165"/>
    <lineage>
        <taxon>Bacteria</taxon>
        <taxon>Bacillati</taxon>
        <taxon>Bacillota</taxon>
        <taxon>Clostridia</taxon>
        <taxon>Eubacteriales</taxon>
        <taxon>Oscillospiraceae</taxon>
        <taxon>Solibaculum</taxon>
    </lineage>
</organism>
<dbReference type="InterPro" id="IPR016732">
    <property type="entry name" value="UCP018688"/>
</dbReference>
<dbReference type="SUPFAM" id="SSF55729">
    <property type="entry name" value="Acyl-CoA N-acyltransferases (Nat)"/>
    <property type="match status" value="2"/>
</dbReference>
<name>A0ABV1E3D3_9FIRM</name>
<dbReference type="Gene3D" id="3.40.630.30">
    <property type="match status" value="1"/>
</dbReference>
<dbReference type="RefSeq" id="WP_349220018.1">
    <property type="nucleotide sequence ID" value="NZ_JBBMFD010000018.1"/>
</dbReference>
<evidence type="ECO:0000259" key="1">
    <source>
        <dbReference type="Pfam" id="PF09924"/>
    </source>
</evidence>
<accession>A0ABV1E3D3</accession>
<keyword evidence="3" id="KW-1185">Reference proteome</keyword>